<dbReference type="Gene3D" id="3.40.50.2000">
    <property type="entry name" value="Glycogen Phosphorylase B"/>
    <property type="match status" value="2"/>
</dbReference>
<dbReference type="GO" id="GO:0016757">
    <property type="term" value="F:glycosyltransferase activity"/>
    <property type="evidence" value="ECO:0007669"/>
    <property type="project" value="InterPro"/>
</dbReference>
<gene>
    <name evidence="3" type="ORF">COV74_09580</name>
</gene>
<dbReference type="EMBL" id="PCVY01000072">
    <property type="protein sequence ID" value="PIQ85199.1"/>
    <property type="molecule type" value="Genomic_DNA"/>
</dbReference>
<dbReference type="PANTHER" id="PTHR45947:SF13">
    <property type="entry name" value="TRANSFERASE"/>
    <property type="match status" value="1"/>
</dbReference>
<name>A0A2H0LLD0_9BACT</name>
<dbReference type="Pfam" id="PF00534">
    <property type="entry name" value="Glycos_transf_1"/>
    <property type="match status" value="1"/>
</dbReference>
<dbReference type="InterPro" id="IPR001296">
    <property type="entry name" value="Glyco_trans_1"/>
</dbReference>
<dbReference type="Proteomes" id="UP000230859">
    <property type="component" value="Unassembled WGS sequence"/>
</dbReference>
<sequence length="398" mass="45190">MRILMIHNYYRQRGGEDFYVDSLTDLLTKQGHQIFKFYRYSATQDHPSASPVTKLSRTSYAHLKHALEVLIGEVRPEIAHVHNLYPFIGNQMYHVLRALQIPVVQTVHNHRLMCLNGLFMLNDGTHCRRCQAGNFFHGVSRKCYQNSLVKSAYMAIQLSQFRTQDLRSPLVNCFICPSHYIKKRMQEMGVAENRLSCLPHFLEPPADILPVKQDNQKPYAVYLGRLSKEKGVLTLLKAFEDMNDIELKVIGEGELASLIDQHIREKRLNHIARLGYVTGEEKLRLIGSAACLVAPSECEESFGLSVLEGFRLGVPVIATDLGSLPELVCDGKNGWLISPGDVNALRTAVKQASFQDDKTCLQMSQCAKQTFEEKHTPQVVYFQLLEVYQRARSLLAVK</sequence>
<protein>
    <submittedName>
        <fullName evidence="3">Uncharacterized protein</fullName>
    </submittedName>
</protein>
<dbReference type="InterPro" id="IPR028098">
    <property type="entry name" value="Glyco_trans_4-like_N"/>
</dbReference>
<feature type="domain" description="Glycosyltransferase subfamily 4-like N-terminal" evidence="2">
    <location>
        <begin position="14"/>
        <end position="201"/>
    </location>
</feature>
<dbReference type="SUPFAM" id="SSF53756">
    <property type="entry name" value="UDP-Glycosyltransferase/glycogen phosphorylase"/>
    <property type="match status" value="1"/>
</dbReference>
<dbReference type="Pfam" id="PF13439">
    <property type="entry name" value="Glyco_transf_4"/>
    <property type="match status" value="1"/>
</dbReference>
<dbReference type="PANTHER" id="PTHR45947">
    <property type="entry name" value="SULFOQUINOVOSYL TRANSFERASE SQD2"/>
    <property type="match status" value="1"/>
</dbReference>
<evidence type="ECO:0000259" key="1">
    <source>
        <dbReference type="Pfam" id="PF00534"/>
    </source>
</evidence>
<dbReference type="AlphaFoldDB" id="A0A2H0LLD0"/>
<reference evidence="3 4" key="1">
    <citation type="submission" date="2017-09" db="EMBL/GenBank/DDBJ databases">
        <title>Depth-based differentiation of microbial function through sediment-hosted aquifers and enrichment of novel symbionts in the deep terrestrial subsurface.</title>
        <authorList>
            <person name="Probst A.J."/>
            <person name="Ladd B."/>
            <person name="Jarett J.K."/>
            <person name="Geller-Mcgrath D.E."/>
            <person name="Sieber C.M."/>
            <person name="Emerson J.B."/>
            <person name="Anantharaman K."/>
            <person name="Thomas B.C."/>
            <person name="Malmstrom R."/>
            <person name="Stieglmeier M."/>
            <person name="Klingl A."/>
            <person name="Woyke T."/>
            <person name="Ryan C.M."/>
            <person name="Banfield J.F."/>
        </authorList>
    </citation>
    <scope>NUCLEOTIDE SEQUENCE [LARGE SCALE GENOMIC DNA]</scope>
    <source>
        <strain evidence="3">CG11_big_fil_rev_8_21_14_0_20_45_26</strain>
    </source>
</reference>
<evidence type="ECO:0000313" key="4">
    <source>
        <dbReference type="Proteomes" id="UP000230859"/>
    </source>
</evidence>
<comment type="caution">
    <text evidence="3">The sequence shown here is derived from an EMBL/GenBank/DDBJ whole genome shotgun (WGS) entry which is preliminary data.</text>
</comment>
<feature type="domain" description="Glycosyl transferase family 1" evidence="1">
    <location>
        <begin position="214"/>
        <end position="369"/>
    </location>
</feature>
<evidence type="ECO:0000259" key="2">
    <source>
        <dbReference type="Pfam" id="PF13439"/>
    </source>
</evidence>
<accession>A0A2H0LLD0</accession>
<organism evidence="3 4">
    <name type="scientific">Candidatus Abzuiibacterium crystallinum</name>
    <dbReference type="NCBI Taxonomy" id="1974748"/>
    <lineage>
        <taxon>Bacteria</taxon>
        <taxon>Pseudomonadati</taxon>
        <taxon>Candidatus Omnitrophota</taxon>
        <taxon>Candidatus Abzuiibacterium</taxon>
    </lineage>
</organism>
<evidence type="ECO:0000313" key="3">
    <source>
        <dbReference type="EMBL" id="PIQ85199.1"/>
    </source>
</evidence>
<proteinExistence type="predicted"/>
<dbReference type="InterPro" id="IPR050194">
    <property type="entry name" value="Glycosyltransferase_grp1"/>
</dbReference>